<organism evidence="6 7">
    <name type="scientific">Salirhabdus euzebyi</name>
    <dbReference type="NCBI Taxonomy" id="394506"/>
    <lineage>
        <taxon>Bacteria</taxon>
        <taxon>Bacillati</taxon>
        <taxon>Bacillota</taxon>
        <taxon>Bacilli</taxon>
        <taxon>Bacillales</taxon>
        <taxon>Bacillaceae</taxon>
        <taxon>Salirhabdus</taxon>
    </lineage>
</organism>
<dbReference type="GO" id="GO:0003677">
    <property type="term" value="F:DNA binding"/>
    <property type="evidence" value="ECO:0007669"/>
    <property type="project" value="InterPro"/>
</dbReference>
<reference evidence="6 7" key="1">
    <citation type="submission" date="2020-08" db="EMBL/GenBank/DDBJ databases">
        <title>Genomic Encyclopedia of Type Strains, Phase IV (KMG-IV): sequencing the most valuable type-strain genomes for metagenomic binning, comparative biology and taxonomic classification.</title>
        <authorList>
            <person name="Goeker M."/>
        </authorList>
    </citation>
    <scope>NUCLEOTIDE SEQUENCE [LARGE SCALE GENOMIC DNA]</scope>
    <source>
        <strain evidence="6 7">DSM 19612</strain>
    </source>
</reference>
<dbReference type="InterPro" id="IPR051309">
    <property type="entry name" value="ABCF_ATPase"/>
</dbReference>
<evidence type="ECO:0000256" key="2">
    <source>
        <dbReference type="ARBA" id="ARBA00022741"/>
    </source>
</evidence>
<dbReference type="EMBL" id="JACHGH010000013">
    <property type="protein sequence ID" value="MBB6454862.1"/>
    <property type="molecule type" value="Genomic_DNA"/>
</dbReference>
<evidence type="ECO:0000256" key="4">
    <source>
        <dbReference type="SAM" id="Coils"/>
    </source>
</evidence>
<keyword evidence="4" id="KW-0175">Coiled coil</keyword>
<evidence type="ECO:0000256" key="1">
    <source>
        <dbReference type="ARBA" id="ARBA00022737"/>
    </source>
</evidence>
<keyword evidence="7" id="KW-1185">Reference proteome</keyword>
<dbReference type="PROSITE" id="PS50893">
    <property type="entry name" value="ABC_TRANSPORTER_2"/>
    <property type="match status" value="2"/>
</dbReference>
<dbReference type="SMART" id="SM00382">
    <property type="entry name" value="AAA"/>
    <property type="match status" value="2"/>
</dbReference>
<evidence type="ECO:0000259" key="5">
    <source>
        <dbReference type="PROSITE" id="PS50893"/>
    </source>
</evidence>
<evidence type="ECO:0000313" key="6">
    <source>
        <dbReference type="EMBL" id="MBB6454862.1"/>
    </source>
</evidence>
<dbReference type="Pfam" id="PF00005">
    <property type="entry name" value="ABC_tran"/>
    <property type="match status" value="2"/>
</dbReference>
<dbReference type="NCBIfam" id="NF000355">
    <property type="entry name" value="ribo_prot_ABC_F"/>
    <property type="match status" value="1"/>
</dbReference>
<proteinExistence type="predicted"/>
<feature type="coiled-coil region" evidence="4">
    <location>
        <begin position="535"/>
        <end position="642"/>
    </location>
</feature>
<accession>A0A841Q9E1</accession>
<dbReference type="GO" id="GO:0016887">
    <property type="term" value="F:ATP hydrolysis activity"/>
    <property type="evidence" value="ECO:0007669"/>
    <property type="project" value="InterPro"/>
</dbReference>
<dbReference type="FunFam" id="3.40.50.300:FF:000011">
    <property type="entry name" value="Putative ABC transporter ATP-binding component"/>
    <property type="match status" value="1"/>
</dbReference>
<evidence type="ECO:0000256" key="3">
    <source>
        <dbReference type="ARBA" id="ARBA00022840"/>
    </source>
</evidence>
<dbReference type="Pfam" id="PF16326">
    <property type="entry name" value="ABC_tran_CTD"/>
    <property type="match status" value="1"/>
</dbReference>
<dbReference type="InterPro" id="IPR027417">
    <property type="entry name" value="P-loop_NTPase"/>
</dbReference>
<dbReference type="RefSeq" id="WP_174497318.1">
    <property type="nucleotide sequence ID" value="NZ_CADDWK010000013.1"/>
</dbReference>
<evidence type="ECO:0000313" key="7">
    <source>
        <dbReference type="Proteomes" id="UP000581688"/>
    </source>
</evidence>
<dbReference type="Proteomes" id="UP000581688">
    <property type="component" value="Unassembled WGS sequence"/>
</dbReference>
<dbReference type="CDD" id="cd03221">
    <property type="entry name" value="ABCF_EF-3"/>
    <property type="match status" value="2"/>
</dbReference>
<dbReference type="GO" id="GO:0005524">
    <property type="term" value="F:ATP binding"/>
    <property type="evidence" value="ECO:0007669"/>
    <property type="project" value="UniProtKB-KW"/>
</dbReference>
<dbReference type="PROSITE" id="PS00211">
    <property type="entry name" value="ABC_TRANSPORTER_1"/>
    <property type="match status" value="2"/>
</dbReference>
<dbReference type="InterPro" id="IPR017871">
    <property type="entry name" value="ABC_transporter-like_CS"/>
</dbReference>
<dbReference type="PANTHER" id="PTHR42855">
    <property type="entry name" value="ABC TRANSPORTER ATP-BINDING SUBUNIT"/>
    <property type="match status" value="1"/>
</dbReference>
<feature type="domain" description="ABC transporter" evidence="5">
    <location>
        <begin position="331"/>
        <end position="547"/>
    </location>
</feature>
<feature type="domain" description="ABC transporter" evidence="5">
    <location>
        <begin position="4"/>
        <end position="264"/>
    </location>
</feature>
<dbReference type="FunFam" id="3.40.50.300:FF:000309">
    <property type="entry name" value="ABC transporter ATP-binding protein"/>
    <property type="match status" value="1"/>
</dbReference>
<dbReference type="InterPro" id="IPR003593">
    <property type="entry name" value="AAA+_ATPase"/>
</dbReference>
<dbReference type="InterPro" id="IPR003439">
    <property type="entry name" value="ABC_transporter-like_ATP-bd"/>
</dbReference>
<feature type="coiled-coil region" evidence="4">
    <location>
        <begin position="249"/>
        <end position="283"/>
    </location>
</feature>
<keyword evidence="1" id="KW-0677">Repeat</keyword>
<dbReference type="Gene3D" id="3.40.50.300">
    <property type="entry name" value="P-loop containing nucleotide triphosphate hydrolases"/>
    <property type="match status" value="2"/>
</dbReference>
<dbReference type="InterPro" id="IPR032781">
    <property type="entry name" value="ABC_tran_Xtn"/>
</dbReference>
<sequence>MILMQLNNIVKYFGADIILSNIKLEVHSRDRLAIVGRNGAGKSTLLKIMSGELSSDTGDIFRPKDTTIGYLAQHTGLESNLSMWDEMEQVFLHLKKMEQDLRQLELKMGDPTIISDSNAHAQLLEEYDRKQEEFKRLGGFQYEADIKSVLNGLQFQEYSFQTPIRELSGGQKTRLALGKLLLSKPDILILDEPTNHLDIETLSWLEQYLVGYQGAVVIVSHDRYFLDKTVNTIYEIAFQTSNKYLGNYSDYLYQKAEEYERNIKQYEKQQAEVKQLEEFIQKNIARDSTTKRAQSRRKKLEKMELMDRPKLDNKSAKFSFEINRPSGNDVFKIKNLAFRYQDDDDFIFQNVDLAIQKGDRIALVGPNGIGKSTLLKAIVGQNKPNLGEIQYGTNVQIGYYDQEQSNLSKGKSVLNELWDTYPSKPEKEIRTVLGNFLFSGDDVLKPISSLSGGEKARVVLAKLMLEKANVLIMDEPTNHLDLDSKEVLESALIDFPGTILFVSHDRYFINRIATTIVEMSKQGTHTYLGDYDYYVEKKQEEKEIAELDNQQSKIAEIDQEEKTKYFKDKAVKREMRKLERRNEELEDEIQQLEEKIENIEAEMFNPDIVDDHQKLGELTAEKENYHQQLEELLEEWTNIQEQLSEYL</sequence>
<name>A0A841Q9E1_9BACI</name>
<protein>
    <submittedName>
        <fullName evidence="6">ATP-binding cassette subfamily F protein 3</fullName>
    </submittedName>
</protein>
<dbReference type="InterPro" id="IPR037118">
    <property type="entry name" value="Val-tRNA_synth_C_sf"/>
</dbReference>
<keyword evidence="3 6" id="KW-0067">ATP-binding</keyword>
<dbReference type="Pfam" id="PF12848">
    <property type="entry name" value="ABC_tran_Xtn"/>
    <property type="match status" value="1"/>
</dbReference>
<gene>
    <name evidence="6" type="ORF">HNQ94_003351</name>
</gene>
<dbReference type="InterPro" id="IPR032524">
    <property type="entry name" value="ABC_tran_C"/>
</dbReference>
<dbReference type="SUPFAM" id="SSF52540">
    <property type="entry name" value="P-loop containing nucleoside triphosphate hydrolases"/>
    <property type="match status" value="2"/>
</dbReference>
<keyword evidence="2" id="KW-0547">Nucleotide-binding</keyword>
<dbReference type="Gene3D" id="1.10.287.380">
    <property type="entry name" value="Valyl-tRNA synthetase, C-terminal domain"/>
    <property type="match status" value="1"/>
</dbReference>
<dbReference type="AlphaFoldDB" id="A0A841Q9E1"/>
<comment type="caution">
    <text evidence="6">The sequence shown here is derived from an EMBL/GenBank/DDBJ whole genome shotgun (WGS) entry which is preliminary data.</text>
</comment>
<dbReference type="PANTHER" id="PTHR42855:SF2">
    <property type="entry name" value="DRUG RESISTANCE ABC TRANSPORTER,ATP-BINDING PROTEIN"/>
    <property type="match status" value="1"/>
</dbReference>